<gene>
    <name evidence="1" type="ORF">S01H1_67431</name>
</gene>
<accession>X0X5U2</accession>
<evidence type="ECO:0008006" key="2">
    <source>
        <dbReference type="Google" id="ProtNLM"/>
    </source>
</evidence>
<dbReference type="AlphaFoldDB" id="X0X5U2"/>
<feature type="non-terminal residue" evidence="1">
    <location>
        <position position="197"/>
    </location>
</feature>
<protein>
    <recommendedName>
        <fullName evidence="2">Orc1-like AAA ATPase domain-containing protein</fullName>
    </recommendedName>
</protein>
<sequence length="197" mass="22003">MTLISAPAGFGKTTLVTEWLDNLRGDAKKGNQTENRIAWLSLDEGDNDYVRFLTYFIAVLNRVEGTKTAIGERALTMLQSPQPPPTEVVLTLLINEIATVPDRIILVLDDYHVIESSQVDDVLTFLLENLPPNIHLVIATREDPHLPLSRLRARGQLTELRVTDLRFTPSEAAEFLNQVMGLNLSAEEIAALETRTE</sequence>
<name>X0X5U2_9ZZZZ</name>
<dbReference type="SUPFAM" id="SSF52540">
    <property type="entry name" value="P-loop containing nucleoside triphosphate hydrolases"/>
    <property type="match status" value="1"/>
</dbReference>
<evidence type="ECO:0000313" key="1">
    <source>
        <dbReference type="EMBL" id="GAG38574.1"/>
    </source>
</evidence>
<dbReference type="EMBL" id="BARS01044659">
    <property type="protein sequence ID" value="GAG38574.1"/>
    <property type="molecule type" value="Genomic_DNA"/>
</dbReference>
<reference evidence="1" key="1">
    <citation type="journal article" date="2014" name="Front. Microbiol.">
        <title>High frequency of phylogenetically diverse reductive dehalogenase-homologous genes in deep subseafloor sedimentary metagenomes.</title>
        <authorList>
            <person name="Kawai M."/>
            <person name="Futagami T."/>
            <person name="Toyoda A."/>
            <person name="Takaki Y."/>
            <person name="Nishi S."/>
            <person name="Hori S."/>
            <person name="Arai W."/>
            <person name="Tsubouchi T."/>
            <person name="Morono Y."/>
            <person name="Uchiyama I."/>
            <person name="Ito T."/>
            <person name="Fujiyama A."/>
            <person name="Inagaki F."/>
            <person name="Takami H."/>
        </authorList>
    </citation>
    <scope>NUCLEOTIDE SEQUENCE</scope>
    <source>
        <strain evidence="1">Expedition CK06-06</strain>
    </source>
</reference>
<dbReference type="Gene3D" id="3.40.50.300">
    <property type="entry name" value="P-loop containing nucleotide triphosphate hydrolases"/>
    <property type="match status" value="1"/>
</dbReference>
<proteinExistence type="predicted"/>
<organism evidence="1">
    <name type="scientific">marine sediment metagenome</name>
    <dbReference type="NCBI Taxonomy" id="412755"/>
    <lineage>
        <taxon>unclassified sequences</taxon>
        <taxon>metagenomes</taxon>
        <taxon>ecological metagenomes</taxon>
    </lineage>
</organism>
<comment type="caution">
    <text evidence="1">The sequence shown here is derived from an EMBL/GenBank/DDBJ whole genome shotgun (WGS) entry which is preliminary data.</text>
</comment>
<dbReference type="InterPro" id="IPR027417">
    <property type="entry name" value="P-loop_NTPase"/>
</dbReference>